<keyword evidence="1" id="KW-1133">Transmembrane helix</keyword>
<protein>
    <submittedName>
        <fullName evidence="2">Uncharacterized protein</fullName>
    </submittedName>
</protein>
<dbReference type="AlphaFoldDB" id="B6U5U0"/>
<feature type="transmembrane region" description="Helical" evidence="1">
    <location>
        <begin position="6"/>
        <end position="25"/>
    </location>
</feature>
<accession>B6U5U0</accession>
<evidence type="ECO:0000313" key="2">
    <source>
        <dbReference type="EMBL" id="ACG44723.1"/>
    </source>
</evidence>
<name>B6U5U0_MAIZE</name>
<keyword evidence="1" id="KW-0812">Transmembrane</keyword>
<organism evidence="2">
    <name type="scientific">Zea mays</name>
    <name type="common">Maize</name>
    <dbReference type="NCBI Taxonomy" id="4577"/>
    <lineage>
        <taxon>Eukaryota</taxon>
        <taxon>Viridiplantae</taxon>
        <taxon>Streptophyta</taxon>
        <taxon>Embryophyta</taxon>
        <taxon>Tracheophyta</taxon>
        <taxon>Spermatophyta</taxon>
        <taxon>Magnoliopsida</taxon>
        <taxon>Liliopsida</taxon>
        <taxon>Poales</taxon>
        <taxon>Poaceae</taxon>
        <taxon>PACMAD clade</taxon>
        <taxon>Panicoideae</taxon>
        <taxon>Andropogonodae</taxon>
        <taxon>Andropogoneae</taxon>
        <taxon>Tripsacinae</taxon>
        <taxon>Zea</taxon>
    </lineage>
</organism>
<evidence type="ECO:0000256" key="1">
    <source>
        <dbReference type="SAM" id="Phobius"/>
    </source>
</evidence>
<keyword evidence="1" id="KW-0472">Membrane</keyword>
<dbReference type="EMBL" id="EU972605">
    <property type="protein sequence ID" value="ACG44723.1"/>
    <property type="molecule type" value="mRNA"/>
</dbReference>
<proteinExistence type="evidence at transcript level"/>
<reference evidence="2" key="1">
    <citation type="journal article" date="2009" name="Plant Mol. Biol.">
        <title>Insights into corn genes derived from large-scale cDNA sequencing.</title>
        <authorList>
            <person name="Alexandrov N.N."/>
            <person name="Brover V.V."/>
            <person name="Freidin S."/>
            <person name="Troukhan M.E."/>
            <person name="Tatarinova T.V."/>
            <person name="Zhang H."/>
            <person name="Swaller T.J."/>
            <person name="Lu Y.P."/>
            <person name="Bouck J."/>
            <person name="Flavell R.B."/>
            <person name="Feldmann K.A."/>
        </authorList>
    </citation>
    <scope>NUCLEOTIDE SEQUENCE</scope>
</reference>
<sequence>MAWQTDLGWLPLFLFFSCSVLCFFLPHRTAQTGELAAA</sequence>